<dbReference type="CDD" id="cd02537">
    <property type="entry name" value="GT8_Glycogenin"/>
    <property type="match status" value="1"/>
</dbReference>
<organism evidence="1 2">
    <name type="scientific">Roseivivax jejudonensis</name>
    <dbReference type="NCBI Taxonomy" id="1529041"/>
    <lineage>
        <taxon>Bacteria</taxon>
        <taxon>Pseudomonadati</taxon>
        <taxon>Pseudomonadota</taxon>
        <taxon>Alphaproteobacteria</taxon>
        <taxon>Rhodobacterales</taxon>
        <taxon>Roseobacteraceae</taxon>
        <taxon>Roseivivax</taxon>
    </lineage>
</organism>
<dbReference type="PANTHER" id="PTHR11183">
    <property type="entry name" value="GLYCOGENIN SUBFAMILY MEMBER"/>
    <property type="match status" value="1"/>
</dbReference>
<dbReference type="RefSeq" id="WP_085791868.1">
    <property type="nucleotide sequence ID" value="NZ_FWFK01000003.1"/>
</dbReference>
<name>A0A1X6Z8S9_9RHOB</name>
<dbReference type="SUPFAM" id="SSF53448">
    <property type="entry name" value="Nucleotide-diphospho-sugar transferases"/>
    <property type="match status" value="1"/>
</dbReference>
<sequence>MSALRPEREARSSRAFVTLVTNADFARGAAALLHSLSLTGTDADRVVLHTAAVPGDARATLRERGARLVETDLLPTSAAFNAAHAKDRIHGNNPFTKGEKPPFHTPLDNFAKLRLWQLDYERVVFLDADTLVLRPIDRLFDYPEFCAAPNVYESLGDFHRMNSGVFTARPDPTTFARMLARLDAPGAYWKRTDQTFLQDFFPDWHGLPVFDNVLQYVWFTLPALWDWQAIRVLHFQYEKPWTAHAKADRLAPLIALWHAYAAGETPDLAALPAPPA</sequence>
<dbReference type="InterPro" id="IPR002495">
    <property type="entry name" value="Glyco_trans_8"/>
</dbReference>
<dbReference type="AlphaFoldDB" id="A0A1X6Z8S9"/>
<gene>
    <name evidence="1" type="ORF">ROJ8625_02182</name>
</gene>
<dbReference type="InterPro" id="IPR029044">
    <property type="entry name" value="Nucleotide-diphossugar_trans"/>
</dbReference>
<accession>A0A1X6Z8S9</accession>
<dbReference type="Pfam" id="PF01501">
    <property type="entry name" value="Glyco_transf_8"/>
    <property type="match status" value="1"/>
</dbReference>
<dbReference type="GO" id="GO:0016757">
    <property type="term" value="F:glycosyltransferase activity"/>
    <property type="evidence" value="ECO:0007669"/>
    <property type="project" value="InterPro"/>
</dbReference>
<evidence type="ECO:0000313" key="1">
    <source>
        <dbReference type="EMBL" id="SLN43867.1"/>
    </source>
</evidence>
<keyword evidence="2" id="KW-1185">Reference proteome</keyword>
<dbReference type="InterPro" id="IPR050587">
    <property type="entry name" value="GNT1/Glycosyltrans_8"/>
</dbReference>
<proteinExistence type="predicted"/>
<reference evidence="1 2" key="1">
    <citation type="submission" date="2017-03" db="EMBL/GenBank/DDBJ databases">
        <authorList>
            <person name="Afonso C.L."/>
            <person name="Miller P.J."/>
            <person name="Scott M.A."/>
            <person name="Spackman E."/>
            <person name="Goraichik I."/>
            <person name="Dimitrov K.M."/>
            <person name="Suarez D.L."/>
            <person name="Swayne D.E."/>
        </authorList>
    </citation>
    <scope>NUCLEOTIDE SEQUENCE [LARGE SCALE GENOMIC DNA]</scope>
    <source>
        <strain evidence="1 2">CECT 8625</strain>
    </source>
</reference>
<keyword evidence="1" id="KW-0808">Transferase</keyword>
<dbReference type="Gene3D" id="3.90.550.10">
    <property type="entry name" value="Spore Coat Polysaccharide Biosynthesis Protein SpsA, Chain A"/>
    <property type="match status" value="1"/>
</dbReference>
<dbReference type="EMBL" id="FWFK01000003">
    <property type="protein sequence ID" value="SLN43867.1"/>
    <property type="molecule type" value="Genomic_DNA"/>
</dbReference>
<dbReference type="Proteomes" id="UP000193570">
    <property type="component" value="Unassembled WGS sequence"/>
</dbReference>
<evidence type="ECO:0000313" key="2">
    <source>
        <dbReference type="Proteomes" id="UP000193570"/>
    </source>
</evidence>
<dbReference type="OrthoDB" id="8278609at2"/>
<protein>
    <submittedName>
        <fullName evidence="1">Glycosyl transferase family 8</fullName>
    </submittedName>
</protein>